<evidence type="ECO:0000259" key="2">
    <source>
        <dbReference type="Pfam" id="PF17930"/>
    </source>
</evidence>
<accession>A0A4S4NFL9</accession>
<dbReference type="EMBL" id="SRKY01000001">
    <property type="protein sequence ID" value="THH38392.1"/>
    <property type="molecule type" value="Genomic_DNA"/>
</dbReference>
<feature type="domain" description="LpxI N-terminal" evidence="2">
    <location>
        <begin position="2"/>
        <end position="125"/>
    </location>
</feature>
<dbReference type="InterPro" id="IPR041255">
    <property type="entry name" value="LpxI_N"/>
</dbReference>
<protein>
    <submittedName>
        <fullName evidence="3">LpxI family protein</fullName>
    </submittedName>
</protein>
<evidence type="ECO:0000259" key="1">
    <source>
        <dbReference type="Pfam" id="PF06230"/>
    </source>
</evidence>
<dbReference type="PANTHER" id="PTHR39962:SF1">
    <property type="entry name" value="LPXI FAMILY PROTEIN"/>
    <property type="match status" value="1"/>
</dbReference>
<dbReference type="RefSeq" id="WP_136461285.1">
    <property type="nucleotide sequence ID" value="NZ_SRKY01000001.1"/>
</dbReference>
<evidence type="ECO:0000313" key="3">
    <source>
        <dbReference type="EMBL" id="THH38392.1"/>
    </source>
</evidence>
<dbReference type="Gene3D" id="3.40.140.80">
    <property type="match status" value="1"/>
</dbReference>
<dbReference type="OrthoDB" id="9789836at2"/>
<feature type="domain" description="LpxI C-terminal" evidence="1">
    <location>
        <begin position="128"/>
        <end position="253"/>
    </location>
</feature>
<dbReference type="Proteomes" id="UP000306602">
    <property type="component" value="Unassembled WGS sequence"/>
</dbReference>
<proteinExistence type="predicted"/>
<comment type="caution">
    <text evidence="3">The sequence shown here is derived from an EMBL/GenBank/DDBJ whole genome shotgun (WGS) entry which is preliminary data.</text>
</comment>
<keyword evidence="4" id="KW-1185">Reference proteome</keyword>
<organism evidence="3 4">
    <name type="scientific">Aliishimia ponticola</name>
    <dbReference type="NCBI Taxonomy" id="2499833"/>
    <lineage>
        <taxon>Bacteria</taxon>
        <taxon>Pseudomonadati</taxon>
        <taxon>Pseudomonadota</taxon>
        <taxon>Alphaproteobacteria</taxon>
        <taxon>Rhodobacterales</taxon>
        <taxon>Paracoccaceae</taxon>
        <taxon>Aliishimia</taxon>
    </lineage>
</organism>
<gene>
    <name evidence="3" type="ORF">E4Z66_02140</name>
</gene>
<dbReference type="InterPro" id="IPR010415">
    <property type="entry name" value="LpxI_C"/>
</dbReference>
<dbReference type="InterPro" id="IPR053174">
    <property type="entry name" value="LpxI"/>
</dbReference>
<dbReference type="AlphaFoldDB" id="A0A4S4NFL9"/>
<evidence type="ECO:0000313" key="4">
    <source>
        <dbReference type="Proteomes" id="UP000306602"/>
    </source>
</evidence>
<name>A0A4S4NFL9_9RHOB</name>
<dbReference type="PANTHER" id="PTHR39962">
    <property type="entry name" value="BLL4848 PROTEIN"/>
    <property type="match status" value="1"/>
</dbReference>
<dbReference type="Pfam" id="PF06230">
    <property type="entry name" value="LpxI_C"/>
    <property type="match status" value="1"/>
</dbReference>
<dbReference type="Pfam" id="PF17930">
    <property type="entry name" value="LpxI_N"/>
    <property type="match status" value="1"/>
</dbReference>
<reference evidence="3 4" key="1">
    <citation type="submission" date="2019-04" db="EMBL/GenBank/DDBJ databases">
        <title>Shimia ponticola sp. nov., isolated from seawater.</title>
        <authorList>
            <person name="Kim Y.-O."/>
            <person name="Yoon J.-H."/>
        </authorList>
    </citation>
    <scope>NUCLEOTIDE SEQUENCE [LARGE SCALE GENOMIC DNA]</scope>
    <source>
        <strain evidence="3 4">MYP11</strain>
    </source>
</reference>
<dbReference type="Gene3D" id="3.40.50.20">
    <property type="match status" value="1"/>
</dbReference>
<dbReference type="InterPro" id="IPR043167">
    <property type="entry name" value="LpxI_C_sf"/>
</dbReference>
<sequence length="257" mass="26732">MLALICGRGLLPAAVATAQPQRPLVCALTGFEPETLQPDLTFRLEHLGTLLRDLTARGVSEICFCGAIERPKLDPGALDAETAPLVPRIMAAMGQGDDGALRAVAALFEEAGFTIRAAHELASDLTVPSGVLTRVAPPSGLDVDLATAQAELQRMGQADLGQACLVKGGKVLRREDETGTAAMIAAHQGGGVLFKAPKPGQDRRMDLPTIGPDTALAAVRAGLTGIAIEAGGVIVLDRRSVIDTLDDAGLFLWAYVP</sequence>